<feature type="region of interest" description="Disordered" evidence="1">
    <location>
        <begin position="1"/>
        <end position="114"/>
    </location>
</feature>
<feature type="compositionally biased region" description="Basic residues" evidence="1">
    <location>
        <begin position="1"/>
        <end position="11"/>
    </location>
</feature>
<evidence type="ECO:0000313" key="3">
    <source>
        <dbReference type="EMBL" id="KIM29612.1"/>
    </source>
</evidence>
<dbReference type="AlphaFoldDB" id="A0A0C2XKU0"/>
<dbReference type="Pfam" id="PF26617">
    <property type="entry name" value="CcmS-like"/>
    <property type="match status" value="1"/>
</dbReference>
<protein>
    <recommendedName>
        <fullName evidence="2">CcmS related domain-containing protein</fullName>
    </recommendedName>
</protein>
<accession>A0A0C2XKU0</accession>
<reference evidence="3 4" key="1">
    <citation type="submission" date="2014-04" db="EMBL/GenBank/DDBJ databases">
        <authorList>
            <consortium name="DOE Joint Genome Institute"/>
            <person name="Kuo A."/>
            <person name="Zuccaro A."/>
            <person name="Kohler A."/>
            <person name="Nagy L.G."/>
            <person name="Floudas D."/>
            <person name="Copeland A."/>
            <person name="Barry K.W."/>
            <person name="Cichocki N."/>
            <person name="Veneault-Fourrey C."/>
            <person name="LaButti K."/>
            <person name="Lindquist E.A."/>
            <person name="Lipzen A."/>
            <person name="Lundell T."/>
            <person name="Morin E."/>
            <person name="Murat C."/>
            <person name="Sun H."/>
            <person name="Tunlid A."/>
            <person name="Henrissat B."/>
            <person name="Grigoriev I.V."/>
            <person name="Hibbett D.S."/>
            <person name="Martin F."/>
            <person name="Nordberg H.P."/>
            <person name="Cantor M.N."/>
            <person name="Hua S.X."/>
        </authorList>
    </citation>
    <scope>NUCLEOTIDE SEQUENCE [LARGE SCALE GENOMIC DNA]</scope>
    <source>
        <strain evidence="3 4">MAFF 305830</strain>
    </source>
</reference>
<feature type="compositionally biased region" description="Polar residues" evidence="1">
    <location>
        <begin position="489"/>
        <end position="515"/>
    </location>
</feature>
<reference evidence="4" key="2">
    <citation type="submission" date="2015-01" db="EMBL/GenBank/DDBJ databases">
        <title>Evolutionary Origins and Diversification of the Mycorrhizal Mutualists.</title>
        <authorList>
            <consortium name="DOE Joint Genome Institute"/>
            <consortium name="Mycorrhizal Genomics Consortium"/>
            <person name="Kohler A."/>
            <person name="Kuo A."/>
            <person name="Nagy L.G."/>
            <person name="Floudas D."/>
            <person name="Copeland A."/>
            <person name="Barry K.W."/>
            <person name="Cichocki N."/>
            <person name="Veneault-Fourrey C."/>
            <person name="LaButti K."/>
            <person name="Lindquist E.A."/>
            <person name="Lipzen A."/>
            <person name="Lundell T."/>
            <person name="Morin E."/>
            <person name="Murat C."/>
            <person name="Riley R."/>
            <person name="Ohm R."/>
            <person name="Sun H."/>
            <person name="Tunlid A."/>
            <person name="Henrissat B."/>
            <person name="Grigoriev I.V."/>
            <person name="Hibbett D.S."/>
            <person name="Martin F."/>
        </authorList>
    </citation>
    <scope>NUCLEOTIDE SEQUENCE [LARGE SCALE GENOMIC DNA]</scope>
    <source>
        <strain evidence="4">MAFF 305830</strain>
    </source>
</reference>
<sequence>MGKKDKTKLKSKSGGGSDGHGRDAANNVELSEDPGAAAIAGWGRSSHAGADKIDGFGPGGWGDNITEEHQHVAWQPEPGGGGTWDAPAPNIGDWLGDRGEEIPGLFGSGPKKHPSAAVRMSLASQALGGDPSPDVAAFLASMQAHTPSPKRAPTELSVHRSSAAYSSNPIRSALPTRSNSISGVHTAPNTGAYPALPNAASLQQTRFFQTRPSQPLSTIHSERSLYTIGASPAEAASAPPGVSHHHRDSHLQHHRDTWLPHTAPAGMDNYGFEDGYMTGDYLDHNISTEMLGMQNQAEMVSFQESGGEALLAADLALFRSQRPASERLYWHFDPNNDERVSGLLEWVEVMSHGLATLALHKYLNTRCRGALISNAAYRPEKTPEEPAFDWITFEQARGTLDATFQEGIAKYDPSTTFIVYIFLLSPTGNSMGIWKRKLPIPAELRNEYAGELAQVNAYVNRKPHVIAVEKLPPNARTPGAPNIRHSTKPYGSTTQHNQPSSEKQSRSRTASTPTPAKNVLTRGGTKKDATEKKEKRSTWSRIFGGKK</sequence>
<dbReference type="InterPro" id="IPR058258">
    <property type="entry name" value="CcmS-like"/>
</dbReference>
<feature type="domain" description="CcmS related" evidence="2">
    <location>
        <begin position="313"/>
        <end position="442"/>
    </location>
</feature>
<keyword evidence="4" id="KW-1185">Reference proteome</keyword>
<organism evidence="3 4">
    <name type="scientific">Serendipita vermifera MAFF 305830</name>
    <dbReference type="NCBI Taxonomy" id="933852"/>
    <lineage>
        <taxon>Eukaryota</taxon>
        <taxon>Fungi</taxon>
        <taxon>Dikarya</taxon>
        <taxon>Basidiomycota</taxon>
        <taxon>Agaricomycotina</taxon>
        <taxon>Agaricomycetes</taxon>
        <taxon>Sebacinales</taxon>
        <taxon>Serendipitaceae</taxon>
        <taxon>Serendipita</taxon>
    </lineage>
</organism>
<proteinExistence type="predicted"/>
<dbReference type="Proteomes" id="UP000054097">
    <property type="component" value="Unassembled WGS sequence"/>
</dbReference>
<dbReference type="OrthoDB" id="3215370at2759"/>
<feature type="compositionally biased region" description="Basic and acidic residues" evidence="1">
    <location>
        <begin position="525"/>
        <end position="537"/>
    </location>
</feature>
<gene>
    <name evidence="3" type="ORF">M408DRAFT_116297</name>
</gene>
<evidence type="ECO:0000313" key="4">
    <source>
        <dbReference type="Proteomes" id="UP000054097"/>
    </source>
</evidence>
<evidence type="ECO:0000256" key="1">
    <source>
        <dbReference type="SAM" id="MobiDB-lite"/>
    </source>
</evidence>
<feature type="region of interest" description="Disordered" evidence="1">
    <location>
        <begin position="470"/>
        <end position="547"/>
    </location>
</feature>
<name>A0A0C2XKU0_SERVB</name>
<dbReference type="STRING" id="933852.A0A0C2XKU0"/>
<evidence type="ECO:0000259" key="2">
    <source>
        <dbReference type="Pfam" id="PF26617"/>
    </source>
</evidence>
<dbReference type="HOGENOM" id="CLU_497973_0_0_1"/>
<dbReference type="EMBL" id="KN824288">
    <property type="protein sequence ID" value="KIM29612.1"/>
    <property type="molecule type" value="Genomic_DNA"/>
</dbReference>